<dbReference type="NCBIfam" id="TIGR00521">
    <property type="entry name" value="coaBC_dfp"/>
    <property type="match status" value="1"/>
</dbReference>
<keyword evidence="3 4" id="KW-0285">Flavoprotein</keyword>
<dbReference type="GO" id="GO:0010181">
    <property type="term" value="F:FMN binding"/>
    <property type="evidence" value="ECO:0007669"/>
    <property type="project" value="UniProtKB-UniRule"/>
</dbReference>
<proteinExistence type="inferred from homology"/>
<organism evidence="8 9">
    <name type="scientific">Enhygromyxa salina</name>
    <dbReference type="NCBI Taxonomy" id="215803"/>
    <lineage>
        <taxon>Bacteria</taxon>
        <taxon>Pseudomonadati</taxon>
        <taxon>Myxococcota</taxon>
        <taxon>Polyangia</taxon>
        <taxon>Nannocystales</taxon>
        <taxon>Nannocystaceae</taxon>
        <taxon>Enhygromyxa</taxon>
    </lineage>
</organism>
<dbReference type="Gene3D" id="3.40.50.1950">
    <property type="entry name" value="Flavin prenyltransferase-like"/>
    <property type="match status" value="1"/>
</dbReference>
<keyword evidence="3 4" id="KW-0436">Ligase</keyword>
<comment type="similarity">
    <text evidence="3 4">In the N-terminal section; belongs to the HFCD (homo-oligomeric flavin containing Cys decarboxylase) superfamily.</text>
</comment>
<comment type="similarity">
    <text evidence="3 4">In the C-terminal section; belongs to the PPC synthetase family.</text>
</comment>
<comment type="cofactor">
    <cofactor evidence="3">
        <name>Mg(2+)</name>
        <dbReference type="ChEBI" id="CHEBI:18420"/>
    </cofactor>
</comment>
<dbReference type="EC" id="6.3.2.5" evidence="3"/>
<keyword evidence="1 3" id="KW-0210">Decarboxylase</keyword>
<keyword evidence="3" id="KW-0511">Multifunctional enzyme</keyword>
<evidence type="ECO:0000259" key="6">
    <source>
        <dbReference type="Pfam" id="PF02441"/>
    </source>
</evidence>
<feature type="binding site" evidence="3">
    <location>
        <position position="332"/>
    </location>
    <ligand>
        <name>CTP</name>
        <dbReference type="ChEBI" id="CHEBI:37563"/>
    </ligand>
</feature>
<comment type="catalytic activity">
    <reaction evidence="3 4">
        <text>(R)-4'-phosphopantothenate + L-cysteine + CTP = N-[(R)-4-phosphopantothenoyl]-L-cysteine + CMP + diphosphate + H(+)</text>
        <dbReference type="Rhea" id="RHEA:19397"/>
        <dbReference type="ChEBI" id="CHEBI:10986"/>
        <dbReference type="ChEBI" id="CHEBI:15378"/>
        <dbReference type="ChEBI" id="CHEBI:33019"/>
        <dbReference type="ChEBI" id="CHEBI:35235"/>
        <dbReference type="ChEBI" id="CHEBI:37563"/>
        <dbReference type="ChEBI" id="CHEBI:59458"/>
        <dbReference type="ChEBI" id="CHEBI:60377"/>
        <dbReference type="EC" id="6.3.2.5"/>
    </reaction>
</comment>
<feature type="region of interest" description="Phosphopantothenoylcysteine decarboxylase" evidence="3">
    <location>
        <begin position="1"/>
        <end position="241"/>
    </location>
</feature>
<comment type="pathway">
    <text evidence="3 4">Cofactor biosynthesis; coenzyme A biosynthesis; CoA from (R)-pantothenate: step 2/5.</text>
</comment>
<dbReference type="HAMAP" id="MF_02225">
    <property type="entry name" value="CoaBC"/>
    <property type="match status" value="1"/>
</dbReference>
<comment type="catalytic activity">
    <reaction evidence="3 4">
        <text>N-[(R)-4-phosphopantothenoyl]-L-cysteine + H(+) = (R)-4'-phosphopantetheine + CO2</text>
        <dbReference type="Rhea" id="RHEA:16793"/>
        <dbReference type="ChEBI" id="CHEBI:15378"/>
        <dbReference type="ChEBI" id="CHEBI:16526"/>
        <dbReference type="ChEBI" id="CHEBI:59458"/>
        <dbReference type="ChEBI" id="CHEBI:61723"/>
        <dbReference type="EC" id="4.1.1.36"/>
    </reaction>
</comment>
<dbReference type="SUPFAM" id="SSF102645">
    <property type="entry name" value="CoaB-like"/>
    <property type="match status" value="1"/>
</dbReference>
<dbReference type="InterPro" id="IPR003382">
    <property type="entry name" value="Flavoprotein"/>
</dbReference>
<feature type="binding site" evidence="3">
    <location>
        <position position="342"/>
    </location>
    <ligand>
        <name>CTP</name>
        <dbReference type="ChEBI" id="CHEBI:37563"/>
    </ligand>
</feature>
<evidence type="ECO:0000256" key="4">
    <source>
        <dbReference type="RuleBase" id="RU364078"/>
    </source>
</evidence>
<comment type="pathway">
    <text evidence="3 4">Cofactor biosynthesis; coenzyme A biosynthesis; CoA from (R)-pantothenate: step 3/5.</text>
</comment>
<dbReference type="InterPro" id="IPR035929">
    <property type="entry name" value="CoaB-like_sf"/>
</dbReference>
<keyword evidence="3" id="KW-0479">Metal-binding</keyword>
<keyword evidence="3 4" id="KW-0288">FMN</keyword>
<dbReference type="PANTHER" id="PTHR14359:SF6">
    <property type="entry name" value="PHOSPHOPANTOTHENOYLCYSTEINE DECARBOXYLASE"/>
    <property type="match status" value="1"/>
</dbReference>
<evidence type="ECO:0000313" key="8">
    <source>
        <dbReference type="EMBL" id="KIG18189.1"/>
    </source>
</evidence>
<dbReference type="GO" id="GO:0015937">
    <property type="term" value="P:coenzyme A biosynthetic process"/>
    <property type="evidence" value="ECO:0007669"/>
    <property type="project" value="UniProtKB-UniRule"/>
</dbReference>
<dbReference type="Pfam" id="PF04127">
    <property type="entry name" value="DFP"/>
    <property type="match status" value="1"/>
</dbReference>
<protein>
    <recommendedName>
        <fullName evidence="3">Coenzyme A biosynthesis bifunctional protein CoaBC</fullName>
    </recommendedName>
    <alternativeName>
        <fullName evidence="3">DNA/pantothenate metabolism flavoprotein</fullName>
    </alternativeName>
    <alternativeName>
        <fullName evidence="3">Phosphopantothenoylcysteine synthetase/decarboxylase</fullName>
        <shortName evidence="3">PPCS-PPCDC</shortName>
    </alternativeName>
    <domain>
        <recommendedName>
            <fullName evidence="3">Phosphopantothenoylcysteine decarboxylase</fullName>
            <shortName evidence="3">PPC decarboxylase</shortName>
            <shortName evidence="3">PPC-DC</shortName>
            <ecNumber evidence="3">4.1.1.36</ecNumber>
        </recommendedName>
        <alternativeName>
            <fullName evidence="3">CoaC</fullName>
        </alternativeName>
    </domain>
    <domain>
        <recommendedName>
            <fullName evidence="3">Phosphopantothenate--cysteine ligase</fullName>
            <ecNumber evidence="3">6.3.2.5</ecNumber>
        </recommendedName>
        <alternativeName>
            <fullName evidence="3">CoaB</fullName>
        </alternativeName>
        <alternativeName>
            <fullName evidence="3">Phosphopantothenoylcysteine synthetase</fullName>
            <shortName evidence="3">PPC synthetase</shortName>
            <shortName evidence="3">PPC-S</shortName>
        </alternativeName>
    </domain>
</protein>
<feature type="domain" description="DNA/pantothenate metabolism flavoprotein C-terminal" evidence="7">
    <location>
        <begin position="237"/>
        <end position="466"/>
    </location>
</feature>
<dbReference type="SUPFAM" id="SSF52507">
    <property type="entry name" value="Homo-oligomeric flavin-containing Cys decarboxylases, HFCD"/>
    <property type="match status" value="1"/>
</dbReference>
<dbReference type="Proteomes" id="UP000031599">
    <property type="component" value="Unassembled WGS sequence"/>
</dbReference>
<dbReference type="GO" id="GO:0004633">
    <property type="term" value="F:phosphopantothenoylcysteine decarboxylase activity"/>
    <property type="evidence" value="ECO:0007669"/>
    <property type="project" value="UniProtKB-UniRule"/>
</dbReference>
<dbReference type="EMBL" id="JMCC02000014">
    <property type="protein sequence ID" value="KIG18189.1"/>
    <property type="molecule type" value="Genomic_DNA"/>
</dbReference>
<dbReference type="GO" id="GO:0046872">
    <property type="term" value="F:metal ion binding"/>
    <property type="evidence" value="ECO:0007669"/>
    <property type="project" value="UniProtKB-KW"/>
</dbReference>
<evidence type="ECO:0000256" key="5">
    <source>
        <dbReference type="SAM" id="MobiDB-lite"/>
    </source>
</evidence>
<feature type="binding site" evidence="3">
    <location>
        <position position="408"/>
    </location>
    <ligand>
        <name>CTP</name>
        <dbReference type="ChEBI" id="CHEBI:37563"/>
    </ligand>
</feature>
<dbReference type="InterPro" id="IPR036551">
    <property type="entry name" value="Flavin_trans-like"/>
</dbReference>
<dbReference type="GO" id="GO:0015941">
    <property type="term" value="P:pantothenate catabolic process"/>
    <property type="evidence" value="ECO:0007669"/>
    <property type="project" value="InterPro"/>
</dbReference>
<accession>A0A0C1ZKY0</accession>
<comment type="cofactor">
    <cofactor evidence="3">
        <name>FMN</name>
        <dbReference type="ChEBI" id="CHEBI:58210"/>
    </cofactor>
    <text evidence="3">Binds 1 FMN per subunit.</text>
</comment>
<comment type="caution">
    <text evidence="8">The sequence shown here is derived from an EMBL/GenBank/DDBJ whole genome shotgun (WGS) entry which is preliminary data.</text>
</comment>
<keyword evidence="2 3" id="KW-0456">Lyase</keyword>
<feature type="domain" description="Flavoprotein" evidence="6">
    <location>
        <begin position="44"/>
        <end position="205"/>
    </location>
</feature>
<evidence type="ECO:0000313" key="9">
    <source>
        <dbReference type="Proteomes" id="UP000031599"/>
    </source>
</evidence>
<dbReference type="EC" id="4.1.1.36" evidence="3"/>
<evidence type="ECO:0000256" key="2">
    <source>
        <dbReference type="ARBA" id="ARBA00023239"/>
    </source>
</evidence>
<reference evidence="8 9" key="1">
    <citation type="submission" date="2014-12" db="EMBL/GenBank/DDBJ databases">
        <title>Genome assembly of Enhygromyxa salina DSM 15201.</title>
        <authorList>
            <person name="Sharma G."/>
            <person name="Subramanian S."/>
        </authorList>
    </citation>
    <scope>NUCLEOTIDE SEQUENCE [LARGE SCALE GENOMIC DNA]</scope>
    <source>
        <strain evidence="8 9">DSM 15201</strain>
    </source>
</reference>
<feature type="binding site" evidence="3">
    <location>
        <position position="380"/>
    </location>
    <ligand>
        <name>CTP</name>
        <dbReference type="ChEBI" id="CHEBI:37563"/>
    </ligand>
</feature>
<evidence type="ECO:0000256" key="3">
    <source>
        <dbReference type="HAMAP-Rule" id="MF_02225"/>
    </source>
</evidence>
<comment type="function">
    <text evidence="4">Catalyzes two steps in the biosynthesis of coenzyme A. In the first step cysteine is conjugated to 4'-phosphopantothenate to form 4-phosphopantothenoylcysteine, in the latter compound is decarboxylated to form 4'-phosphopantotheine.</text>
</comment>
<sequence>MRHQQLEGPELNPAGSPTLRTMTSLPAVNQSKEASASARAEATRVVLIVAGGIAAYKAPDLVRKLIAVGCEVQVVTTPAASAFCTELSLATVSGRPVRQSLLDAAEEGRVGHIEIADWAELVLVAPATADIMARAAAGVANDLATTILLATRAPVLWAPAMNSNMWSHPATQANLELLRARGAAFVGPDRGELACGWIGEGRMIDPPTIAAAARALVDRQPHPDLRSRASQDARTSWAGRKLVVTAGPTRAYLDPVRFISNASTGAMGFAIARAAAERGAEVVLVAGPVALETPPGVQRVDVETGAQMLEACEDTLQDANVDLVAMVAAVADLIPAEPSPGKLGKDRVLESFLAMRWRAEVDILATLTSRHQPRTRFLGFAAQTVDASARANDDERVSAELRRLGQAKLERKGCDALFVNRVGVPGVGFGSPTNAGLMLFAEGGEPVDAGGPRPKLALAEWMLDQLAARWWPGEGGS</sequence>
<feature type="region of interest" description="Phosphopantothenate--cysteine ligase" evidence="3">
    <location>
        <begin position="242"/>
        <end position="477"/>
    </location>
</feature>
<dbReference type="UniPathway" id="UPA00241">
    <property type="reaction ID" value="UER00353"/>
</dbReference>
<evidence type="ECO:0000259" key="7">
    <source>
        <dbReference type="Pfam" id="PF04127"/>
    </source>
</evidence>
<feature type="binding site" evidence="3">
    <location>
        <position position="412"/>
    </location>
    <ligand>
        <name>CTP</name>
        <dbReference type="ChEBI" id="CHEBI:37563"/>
    </ligand>
</feature>
<name>A0A0C1ZKY0_9BACT</name>
<comment type="function">
    <text evidence="3">Catalyzes two sequential steps in the biosynthesis of coenzyme A. In the first step cysteine is conjugated to 4'-phosphopantothenate to form 4-phosphopantothenoylcysteine. In the second step the latter compound is decarboxylated to form 4'-phosphopantotheine.</text>
</comment>
<dbReference type="Gene3D" id="3.40.50.10300">
    <property type="entry name" value="CoaB-like"/>
    <property type="match status" value="1"/>
</dbReference>
<dbReference type="GO" id="GO:0004632">
    <property type="term" value="F:phosphopantothenate--cysteine ligase activity"/>
    <property type="evidence" value="ECO:0007669"/>
    <property type="project" value="UniProtKB-UniRule"/>
</dbReference>
<dbReference type="Pfam" id="PF02441">
    <property type="entry name" value="Flavoprotein"/>
    <property type="match status" value="1"/>
</dbReference>
<dbReference type="AlphaFoldDB" id="A0A0C1ZKY0"/>
<feature type="region of interest" description="Disordered" evidence="5">
    <location>
        <begin position="1"/>
        <end position="21"/>
    </location>
</feature>
<gene>
    <name evidence="3" type="primary">coaBC</name>
    <name evidence="8" type="ORF">DB30_01693</name>
</gene>
<dbReference type="InterPro" id="IPR005252">
    <property type="entry name" value="CoaBC"/>
</dbReference>
<dbReference type="InterPro" id="IPR007085">
    <property type="entry name" value="DNA/pantothenate-metab_flavo_C"/>
</dbReference>
<feature type="active site" description="Proton donor" evidence="3">
    <location>
        <position position="195"/>
    </location>
</feature>
<dbReference type="GO" id="GO:0071513">
    <property type="term" value="C:phosphopantothenoylcysteine decarboxylase complex"/>
    <property type="evidence" value="ECO:0007669"/>
    <property type="project" value="TreeGrafter"/>
</dbReference>
<comment type="caution">
    <text evidence="3">Lacks conserved residue(s) required for the propagation of feature annotation.</text>
</comment>
<evidence type="ECO:0000256" key="1">
    <source>
        <dbReference type="ARBA" id="ARBA00022793"/>
    </source>
</evidence>
<dbReference type="PANTHER" id="PTHR14359">
    <property type="entry name" value="HOMO-OLIGOMERIC FLAVIN CONTAINING CYS DECARBOXYLASE FAMILY"/>
    <property type="match status" value="1"/>
</dbReference>
<keyword evidence="3" id="KW-0460">Magnesium</keyword>